<protein>
    <submittedName>
        <fullName evidence="1">Uncharacterized protein</fullName>
    </submittedName>
</protein>
<evidence type="ECO:0000313" key="1">
    <source>
        <dbReference type="EMBL" id="AUX28327.1"/>
    </source>
</evidence>
<dbReference type="AlphaFoldDB" id="A0A4P2QES7"/>
<gene>
    <name evidence="1" type="ORF">SOCE836_003970</name>
</gene>
<evidence type="ECO:0000313" key="2">
    <source>
        <dbReference type="Proteomes" id="UP000295497"/>
    </source>
</evidence>
<dbReference type="EMBL" id="CP012672">
    <property type="protein sequence ID" value="AUX28327.1"/>
    <property type="molecule type" value="Genomic_DNA"/>
</dbReference>
<name>A0A4P2QES7_SORCE</name>
<reference evidence="1 2" key="1">
    <citation type="submission" date="2015-09" db="EMBL/GenBank/DDBJ databases">
        <title>Sorangium comparison.</title>
        <authorList>
            <person name="Zaburannyi N."/>
            <person name="Bunk B."/>
            <person name="Overmann J."/>
            <person name="Mueller R."/>
        </authorList>
    </citation>
    <scope>NUCLEOTIDE SEQUENCE [LARGE SCALE GENOMIC DNA]</scope>
    <source>
        <strain evidence="1 2">So ce836</strain>
    </source>
</reference>
<proteinExistence type="predicted"/>
<organism evidence="1 2">
    <name type="scientific">Sorangium cellulosum</name>
    <name type="common">Polyangium cellulosum</name>
    <dbReference type="NCBI Taxonomy" id="56"/>
    <lineage>
        <taxon>Bacteria</taxon>
        <taxon>Pseudomonadati</taxon>
        <taxon>Myxococcota</taxon>
        <taxon>Polyangia</taxon>
        <taxon>Polyangiales</taxon>
        <taxon>Polyangiaceae</taxon>
        <taxon>Sorangium</taxon>
    </lineage>
</organism>
<accession>A0A4P2QES7</accession>
<sequence>MERFVDRALSFAATWHGRPGSREEDLAVEVRRAIAKHADADGTVREVLEGHALVARRPRELASD</sequence>
<dbReference type="Proteomes" id="UP000295497">
    <property type="component" value="Chromosome"/>
</dbReference>
<dbReference type="RefSeq" id="WP_129572699.1">
    <property type="nucleotide sequence ID" value="NZ_CP012672.1"/>
</dbReference>